<proteinExistence type="predicted"/>
<reference evidence="1" key="2">
    <citation type="submission" date="2007-03" db="EMBL/GenBank/DDBJ databases">
        <authorList>
            <consortium name="The International Medicago Genome Annotation Group"/>
        </authorList>
    </citation>
    <scope>NUCLEOTIDE SEQUENCE</scope>
</reference>
<gene>
    <name evidence="1" type="ORF">MtrDRAFT_AC157473g39v2</name>
</gene>
<reference evidence="1" key="1">
    <citation type="submission" date="2005-02" db="EMBL/GenBank/DDBJ databases">
        <authorList>
            <person name="Town C.D."/>
        </authorList>
    </citation>
    <scope>NUCLEOTIDE SEQUENCE</scope>
</reference>
<dbReference type="EMBL" id="AC157473">
    <property type="protein sequence ID" value="ABN08515.1"/>
    <property type="molecule type" value="Genomic_DNA"/>
</dbReference>
<sequence>MVNVADMMIRMTNGFGIYTPFPSVCRAYNNIMVVDGGTFLDIMLAFFPLKG</sequence>
<evidence type="ECO:0000313" key="1">
    <source>
        <dbReference type="EMBL" id="ABN08515.1"/>
    </source>
</evidence>
<protein>
    <submittedName>
        <fullName evidence="1">Uncharacterized protein</fullName>
    </submittedName>
</protein>
<organism evidence="1">
    <name type="scientific">Medicago truncatula</name>
    <name type="common">Barrel medic</name>
    <name type="synonym">Medicago tribuloides</name>
    <dbReference type="NCBI Taxonomy" id="3880"/>
    <lineage>
        <taxon>Eukaryota</taxon>
        <taxon>Viridiplantae</taxon>
        <taxon>Streptophyta</taxon>
        <taxon>Embryophyta</taxon>
        <taxon>Tracheophyta</taxon>
        <taxon>Spermatophyta</taxon>
        <taxon>Magnoliopsida</taxon>
        <taxon>eudicotyledons</taxon>
        <taxon>Gunneridae</taxon>
        <taxon>Pentapetalae</taxon>
        <taxon>rosids</taxon>
        <taxon>fabids</taxon>
        <taxon>Fabales</taxon>
        <taxon>Fabaceae</taxon>
        <taxon>Papilionoideae</taxon>
        <taxon>50 kb inversion clade</taxon>
        <taxon>NPAAA clade</taxon>
        <taxon>Hologalegina</taxon>
        <taxon>IRL clade</taxon>
        <taxon>Trifolieae</taxon>
        <taxon>Medicago</taxon>
    </lineage>
</organism>
<name>A2Q4G5_MEDTR</name>
<dbReference type="AlphaFoldDB" id="A2Q4G5"/>
<accession>A2Q4G5</accession>